<evidence type="ECO:0008006" key="3">
    <source>
        <dbReference type="Google" id="ProtNLM"/>
    </source>
</evidence>
<name>A0A7D4TZY0_9SPHI</name>
<dbReference type="RefSeq" id="WP_173417246.1">
    <property type="nucleotide sequence ID" value="NZ_CP054139.1"/>
</dbReference>
<dbReference type="Pfam" id="PF16407">
    <property type="entry name" value="PKD_2"/>
    <property type="match status" value="1"/>
</dbReference>
<dbReference type="InterPro" id="IPR032183">
    <property type="entry name" value="PKD-like"/>
</dbReference>
<evidence type="ECO:0000313" key="1">
    <source>
        <dbReference type="EMBL" id="QKJ32597.1"/>
    </source>
</evidence>
<dbReference type="AlphaFoldDB" id="A0A7D4TZY0"/>
<evidence type="ECO:0000313" key="2">
    <source>
        <dbReference type="Proteomes" id="UP000505355"/>
    </source>
</evidence>
<keyword evidence="2" id="KW-1185">Reference proteome</keyword>
<dbReference type="PROSITE" id="PS51257">
    <property type="entry name" value="PROKAR_LIPOPROTEIN"/>
    <property type="match status" value="1"/>
</dbReference>
<gene>
    <name evidence="1" type="ORF">HQ865_23480</name>
</gene>
<dbReference type="KEGG" id="mmab:HQ865_23480"/>
<protein>
    <recommendedName>
        <fullName evidence="3">PKD family protein</fullName>
    </recommendedName>
</protein>
<accession>A0A7D4TZY0</accession>
<dbReference type="EMBL" id="CP054139">
    <property type="protein sequence ID" value="QKJ32597.1"/>
    <property type="molecule type" value="Genomic_DNA"/>
</dbReference>
<reference evidence="1 2" key="1">
    <citation type="submission" date="2020-05" db="EMBL/GenBank/DDBJ databases">
        <title>Mucilaginibacter mali sp. nov.</title>
        <authorList>
            <person name="Kim H.S."/>
            <person name="Lee K.C."/>
            <person name="Suh M.K."/>
            <person name="Kim J.-S."/>
            <person name="Han K.-I."/>
            <person name="Eom M.K."/>
            <person name="Shin Y.K."/>
            <person name="Lee J.-S."/>
        </authorList>
    </citation>
    <scope>NUCLEOTIDE SEQUENCE [LARGE SCALE GENOMIC DNA]</scope>
    <source>
        <strain evidence="1 2">G2-14</strain>
    </source>
</reference>
<proteinExistence type="predicted"/>
<sequence length="502" mass="54469">MKLLKYGVYIALLSAVLFSCKKDLGNYTYTKLPNFYVDTVGQVKSFSLYPVTGTLTINPKIVYDGDASNLTYLWRSYGSTADTLSKEKNLNVTNLTYVPGNYTAELQVTEKSTGIRALMRYSYTLLSLRADGWLVEYETAAGGSTDVALIRHNEENLNVTTDDVQMNIFSAINGAPLTGKPVAIISNTSSPTLDAVYTDKTAATVNRPTYKVTLNFGQMFSSGAAPATPNIQAVGEIPFFGNHIVNNGDVIWMYSGLLVGKITIDNKGYYAAPFMSTLYAQNGMFYDALNMRFCYLQQQTNQGAAFAGPAAGFTPRFSLNNIGKNMLYMGLGNGILNNDTYKFAFFEDLDKSHRWLYGISPTTPNAPDYALIDISAMPNIFNAKYFALGTLGPVAFYATDNSVYNFAFSNTTSTTTTPVAGFTAPAGEVITCIKPFLAQGIGYTATTSQSNKLLYVATWNATTKAGKVYVLSTNVTSGAIGTTPLKVFSGFGKIASMAYKPL</sequence>
<organism evidence="1 2">
    <name type="scientific">Mucilaginibacter mali</name>
    <dbReference type="NCBI Taxonomy" id="2740462"/>
    <lineage>
        <taxon>Bacteria</taxon>
        <taxon>Pseudomonadati</taxon>
        <taxon>Bacteroidota</taxon>
        <taxon>Sphingobacteriia</taxon>
        <taxon>Sphingobacteriales</taxon>
        <taxon>Sphingobacteriaceae</taxon>
        <taxon>Mucilaginibacter</taxon>
    </lineage>
</organism>
<dbReference type="Proteomes" id="UP000505355">
    <property type="component" value="Chromosome"/>
</dbReference>